<gene>
    <name evidence="2" type="ORF">QOZ95_004065</name>
</gene>
<reference evidence="2 3" key="1">
    <citation type="submission" date="2023-07" db="EMBL/GenBank/DDBJ databases">
        <title>Genomic Encyclopedia of Type Strains, Phase IV (KMG-IV): sequencing the most valuable type-strain genomes for metagenomic binning, comparative biology and taxonomic classification.</title>
        <authorList>
            <person name="Goeker M."/>
        </authorList>
    </citation>
    <scope>NUCLEOTIDE SEQUENCE [LARGE SCALE GENOMIC DNA]</scope>
    <source>
        <strain evidence="2 3">DSM 14914</strain>
    </source>
</reference>
<evidence type="ECO:0000256" key="1">
    <source>
        <dbReference type="SAM" id="Phobius"/>
    </source>
</evidence>
<evidence type="ECO:0000313" key="2">
    <source>
        <dbReference type="EMBL" id="MDQ0495882.1"/>
    </source>
</evidence>
<keyword evidence="3" id="KW-1185">Reference proteome</keyword>
<dbReference type="Proteomes" id="UP001242811">
    <property type="component" value="Unassembled WGS sequence"/>
</dbReference>
<keyword evidence="1" id="KW-1133">Transmembrane helix</keyword>
<keyword evidence="1" id="KW-0812">Transmembrane</keyword>
<evidence type="ECO:0000313" key="3">
    <source>
        <dbReference type="Proteomes" id="UP001242811"/>
    </source>
</evidence>
<organism evidence="2 3">
    <name type="scientific">Paenibacillus brasilensis</name>
    <dbReference type="NCBI Taxonomy" id="128574"/>
    <lineage>
        <taxon>Bacteria</taxon>
        <taxon>Bacillati</taxon>
        <taxon>Bacillota</taxon>
        <taxon>Bacilli</taxon>
        <taxon>Bacillales</taxon>
        <taxon>Paenibacillaceae</taxon>
        <taxon>Paenibacillus</taxon>
    </lineage>
</organism>
<sequence>MLKVRIAIITTVLLIGLVLYLFVPQAWIITVIANYSARS</sequence>
<accession>A0ABU0L3L6</accession>
<dbReference type="EMBL" id="JAUSWA010000028">
    <property type="protein sequence ID" value="MDQ0495882.1"/>
    <property type="molecule type" value="Genomic_DNA"/>
</dbReference>
<keyword evidence="1" id="KW-0472">Membrane</keyword>
<feature type="transmembrane region" description="Helical" evidence="1">
    <location>
        <begin position="6"/>
        <end position="33"/>
    </location>
</feature>
<protein>
    <submittedName>
        <fullName evidence="2">Uncharacterized protein</fullName>
    </submittedName>
</protein>
<comment type="caution">
    <text evidence="2">The sequence shown here is derived from an EMBL/GenBank/DDBJ whole genome shotgun (WGS) entry which is preliminary data.</text>
</comment>
<proteinExistence type="predicted"/>
<name>A0ABU0L3L6_9BACL</name>